<accession>A0A225WCA1</accession>
<evidence type="ECO:0000313" key="2">
    <source>
        <dbReference type="Proteomes" id="UP000198211"/>
    </source>
</evidence>
<dbReference type="OrthoDB" id="129312at2759"/>
<dbReference type="Proteomes" id="UP000198211">
    <property type="component" value="Unassembled WGS sequence"/>
</dbReference>
<name>A0A225WCA1_9STRA</name>
<evidence type="ECO:0000313" key="1">
    <source>
        <dbReference type="EMBL" id="OWZ15366.1"/>
    </source>
</evidence>
<organism evidence="1 2">
    <name type="scientific">Phytophthora megakarya</name>
    <dbReference type="NCBI Taxonomy" id="4795"/>
    <lineage>
        <taxon>Eukaryota</taxon>
        <taxon>Sar</taxon>
        <taxon>Stramenopiles</taxon>
        <taxon>Oomycota</taxon>
        <taxon>Peronosporomycetes</taxon>
        <taxon>Peronosporales</taxon>
        <taxon>Peronosporaceae</taxon>
        <taxon>Phytophthora</taxon>
    </lineage>
</organism>
<reference evidence="2" key="1">
    <citation type="submission" date="2017-03" db="EMBL/GenBank/DDBJ databases">
        <title>Phytopthora megakarya and P. palmivora, two closely related causual agents of cacao black pod achieved similar genome size and gene model numbers by different mechanisms.</title>
        <authorList>
            <person name="Ali S."/>
            <person name="Shao J."/>
            <person name="Larry D.J."/>
            <person name="Kronmiller B."/>
            <person name="Shen D."/>
            <person name="Strem M.D."/>
            <person name="Melnick R.L."/>
            <person name="Guiltinan M.J."/>
            <person name="Tyler B.M."/>
            <person name="Meinhardt L.W."/>
            <person name="Bailey B.A."/>
        </authorList>
    </citation>
    <scope>NUCLEOTIDE SEQUENCE [LARGE SCALE GENOMIC DNA]</scope>
    <source>
        <strain evidence="2">zdho120</strain>
    </source>
</reference>
<dbReference type="Gene3D" id="3.40.50.300">
    <property type="entry name" value="P-loop containing nucleotide triphosphate hydrolases"/>
    <property type="match status" value="1"/>
</dbReference>
<keyword evidence="2" id="KW-1185">Reference proteome</keyword>
<proteinExistence type="predicted"/>
<comment type="caution">
    <text evidence="1">The sequence shown here is derived from an EMBL/GenBank/DDBJ whole genome shotgun (WGS) entry which is preliminary data.</text>
</comment>
<gene>
    <name evidence="1" type="ORF">PHMEG_00011006</name>
</gene>
<dbReference type="EMBL" id="NBNE01001139">
    <property type="protein sequence ID" value="OWZ15366.1"/>
    <property type="molecule type" value="Genomic_DNA"/>
</dbReference>
<dbReference type="AlphaFoldDB" id="A0A225WCA1"/>
<dbReference type="InterPro" id="IPR027417">
    <property type="entry name" value="P-loop_NTPase"/>
</dbReference>
<protein>
    <submittedName>
        <fullName evidence="1">Uncharacterized protein</fullName>
    </submittedName>
</protein>
<sequence length="365" mass="40501">MNTPMLMSRRNIEVKISNHDYETISCFCFLVVPGAQIRVVDAVNTFCSGWHRSNATVKTALTGKAATHIGGRTLASFLIRLEHAIKEKKFKPLDLLVISIALYDIVIDEISMVSKTEWVKLDRLLRRYMKVENVPFDAAREVRLNLLSPIGKANPNTMDIGGFDLWRTISTVVVLDESGYRNARLGRWIPEFLDMVSARVIQCTNEYNNPPSLQEKARTSAVFVTPENTTRLAINNAFMMETADRQPEGVHPIRVVANFKGALNGLSRSDLEYVLGLPDNRFGRMAPYLDLVPGMPIQVTQNVATAKGVANGTLGSLAYVHFPPETEFRLVQDGSTSTVVQLPSQPPDYALICVPSPTAVAIRPD</sequence>